<dbReference type="OrthoDB" id="10467549at2759"/>
<reference evidence="1" key="1">
    <citation type="submission" date="2020-08" db="EMBL/GenBank/DDBJ databases">
        <title>Multicomponent nature underlies the extraordinary mechanical properties of spider dragline silk.</title>
        <authorList>
            <person name="Kono N."/>
            <person name="Nakamura H."/>
            <person name="Mori M."/>
            <person name="Yoshida Y."/>
            <person name="Ohtoshi R."/>
            <person name="Malay A.D."/>
            <person name="Moran D.A.P."/>
            <person name="Tomita M."/>
            <person name="Numata K."/>
            <person name="Arakawa K."/>
        </authorList>
    </citation>
    <scope>NUCLEOTIDE SEQUENCE</scope>
</reference>
<evidence type="ECO:0008006" key="3">
    <source>
        <dbReference type="Google" id="ProtNLM"/>
    </source>
</evidence>
<keyword evidence="2" id="KW-1185">Reference proteome</keyword>
<protein>
    <recommendedName>
        <fullName evidence="3">Endonuclease/exonuclease/phosphatase domain-containing protein</fullName>
    </recommendedName>
</protein>
<dbReference type="AlphaFoldDB" id="A0A8X6Y0Z5"/>
<dbReference type="Gene3D" id="3.60.10.10">
    <property type="entry name" value="Endonuclease/exonuclease/phosphatase"/>
    <property type="match status" value="1"/>
</dbReference>
<evidence type="ECO:0000313" key="1">
    <source>
        <dbReference type="EMBL" id="GFY62400.1"/>
    </source>
</evidence>
<name>A0A8X6Y0Z5_9ARAC</name>
<dbReference type="Proteomes" id="UP000886998">
    <property type="component" value="Unassembled WGS sequence"/>
</dbReference>
<dbReference type="EMBL" id="BMAV01014197">
    <property type="protein sequence ID" value="GFY62400.1"/>
    <property type="molecule type" value="Genomic_DNA"/>
</dbReference>
<proteinExistence type="predicted"/>
<comment type="caution">
    <text evidence="1">The sequence shown here is derived from an EMBL/GenBank/DDBJ whole genome shotgun (WGS) entry which is preliminary data.</text>
</comment>
<sequence>MDRPNGSGGGLVLLIRNLNFNKIVFPVQDSNLELQGISVVWKKKSIDIFNMYHPPNEAHLSMNFLELSNKSTIFLGDLNAKHLSHGVAPQKIKKVETYLKQSMIKLFNFS</sequence>
<organism evidence="1 2">
    <name type="scientific">Trichonephila inaurata madagascariensis</name>
    <dbReference type="NCBI Taxonomy" id="2747483"/>
    <lineage>
        <taxon>Eukaryota</taxon>
        <taxon>Metazoa</taxon>
        <taxon>Ecdysozoa</taxon>
        <taxon>Arthropoda</taxon>
        <taxon>Chelicerata</taxon>
        <taxon>Arachnida</taxon>
        <taxon>Araneae</taxon>
        <taxon>Araneomorphae</taxon>
        <taxon>Entelegynae</taxon>
        <taxon>Araneoidea</taxon>
        <taxon>Nephilidae</taxon>
        <taxon>Trichonephila</taxon>
        <taxon>Trichonephila inaurata</taxon>
    </lineage>
</organism>
<dbReference type="InterPro" id="IPR036691">
    <property type="entry name" value="Endo/exonu/phosph_ase_sf"/>
</dbReference>
<gene>
    <name evidence="1" type="ORF">TNIN_65411</name>
</gene>
<dbReference type="SUPFAM" id="SSF56219">
    <property type="entry name" value="DNase I-like"/>
    <property type="match status" value="1"/>
</dbReference>
<accession>A0A8X6Y0Z5</accession>
<evidence type="ECO:0000313" key="2">
    <source>
        <dbReference type="Proteomes" id="UP000886998"/>
    </source>
</evidence>